<protein>
    <recommendedName>
        <fullName evidence="1 7">RNA-directed RNA polymerase</fullName>
        <ecNumber evidence="1 7">2.7.7.48</ecNumber>
    </recommendedName>
</protein>
<keyword evidence="6 7" id="KW-0693">Viral RNA replication</keyword>
<evidence type="ECO:0000256" key="1">
    <source>
        <dbReference type="ARBA" id="ARBA00012494"/>
    </source>
</evidence>
<dbReference type="GO" id="GO:0003723">
    <property type="term" value="F:RNA binding"/>
    <property type="evidence" value="ECO:0007669"/>
    <property type="project" value="InterPro"/>
</dbReference>
<dbReference type="GO" id="GO:0003968">
    <property type="term" value="F:RNA-directed RNA polymerase activity"/>
    <property type="evidence" value="ECO:0007669"/>
    <property type="project" value="UniProtKB-KW"/>
</dbReference>
<evidence type="ECO:0000313" key="9">
    <source>
        <dbReference type="EMBL" id="AAG02571.1"/>
    </source>
</evidence>
<evidence type="ECO:0000256" key="2">
    <source>
        <dbReference type="ARBA" id="ARBA00022484"/>
    </source>
</evidence>
<dbReference type="GO" id="GO:0000166">
    <property type="term" value="F:nucleotide binding"/>
    <property type="evidence" value="ECO:0007669"/>
    <property type="project" value="UniProtKB-KW"/>
</dbReference>
<keyword evidence="5 7" id="KW-0547">Nucleotide-binding</keyword>
<feature type="non-terminal residue" evidence="9">
    <location>
        <position position="1"/>
    </location>
</feature>
<dbReference type="GeneID" id="40525394"/>
<dbReference type="InterPro" id="IPR007094">
    <property type="entry name" value="RNA-dir_pol_PSvirus"/>
</dbReference>
<organism evidence="9 10">
    <name type="scientific">Tobacco mottle virus</name>
    <dbReference type="NCBI Taxonomy" id="136138"/>
    <lineage>
        <taxon>Viruses</taxon>
        <taxon>Riboviria</taxon>
        <taxon>Orthornavirae</taxon>
        <taxon>Kitrinoviricota</taxon>
        <taxon>Tolucaviricetes</taxon>
        <taxon>Tolivirales</taxon>
        <taxon>Tombusviridae</taxon>
        <taxon>Calvusvirinae</taxon>
        <taxon>Umbravirus</taxon>
        <taxon>Umbravirus maculae</taxon>
    </lineage>
</organism>
<keyword evidence="4 7" id="KW-0548">Nucleotidyltransferase</keyword>
<keyword evidence="10" id="KW-1185">Reference proteome</keyword>
<evidence type="ECO:0000256" key="5">
    <source>
        <dbReference type="ARBA" id="ARBA00022741"/>
    </source>
</evidence>
<dbReference type="Pfam" id="PF00998">
    <property type="entry name" value="RdRP_3"/>
    <property type="match status" value="1"/>
</dbReference>
<accession>Q9DX77</accession>
<evidence type="ECO:0000256" key="7">
    <source>
        <dbReference type="RuleBase" id="RU363062"/>
    </source>
</evidence>
<feature type="domain" description="RdRp catalytic" evidence="8">
    <location>
        <begin position="30"/>
        <end position="145"/>
    </location>
</feature>
<evidence type="ECO:0000259" key="8">
    <source>
        <dbReference type="PROSITE" id="PS50507"/>
    </source>
</evidence>
<evidence type="ECO:0000256" key="4">
    <source>
        <dbReference type="ARBA" id="ARBA00022695"/>
    </source>
</evidence>
<dbReference type="RefSeq" id="YP_009665185.1">
    <property type="nucleotide sequence ID" value="NC_043206.1"/>
</dbReference>
<comment type="catalytic activity">
    <reaction evidence="7">
        <text>RNA(n) + a ribonucleoside 5'-triphosphate = RNA(n+1) + diphosphate</text>
        <dbReference type="Rhea" id="RHEA:21248"/>
        <dbReference type="Rhea" id="RHEA-COMP:14527"/>
        <dbReference type="Rhea" id="RHEA-COMP:17342"/>
        <dbReference type="ChEBI" id="CHEBI:33019"/>
        <dbReference type="ChEBI" id="CHEBI:61557"/>
        <dbReference type="ChEBI" id="CHEBI:140395"/>
        <dbReference type="EC" id="2.7.7.48"/>
    </reaction>
</comment>
<keyword evidence="3 7" id="KW-0808">Transferase</keyword>
<dbReference type="GO" id="GO:0039694">
    <property type="term" value="P:viral RNA genome replication"/>
    <property type="evidence" value="ECO:0007669"/>
    <property type="project" value="InterPro"/>
</dbReference>
<dbReference type="InterPro" id="IPR043502">
    <property type="entry name" value="DNA/RNA_pol_sf"/>
</dbReference>
<dbReference type="PROSITE" id="PS50507">
    <property type="entry name" value="RDRP_SSRNA_POS"/>
    <property type="match status" value="1"/>
</dbReference>
<dbReference type="EMBL" id="AY007231">
    <property type="protein sequence ID" value="AAG02571.1"/>
    <property type="molecule type" value="Genomic_RNA"/>
</dbReference>
<dbReference type="Proteomes" id="UP000232430">
    <property type="component" value="Segment"/>
</dbReference>
<dbReference type="InterPro" id="IPR043128">
    <property type="entry name" value="Rev_trsase/Diguanyl_cyclase"/>
</dbReference>
<dbReference type="SUPFAM" id="SSF56672">
    <property type="entry name" value="DNA/RNA polymerases"/>
    <property type="match status" value="1"/>
</dbReference>
<proteinExistence type="predicted"/>
<name>Q9DX77_9TOMB</name>
<dbReference type="KEGG" id="vg:40525394"/>
<keyword evidence="2 7" id="KW-0696">RNA-directed RNA polymerase</keyword>
<evidence type="ECO:0000256" key="6">
    <source>
        <dbReference type="ARBA" id="ARBA00022953"/>
    </source>
</evidence>
<dbReference type="InterPro" id="IPR002166">
    <property type="entry name" value="RNA_pol_HCV"/>
</dbReference>
<reference evidence="9 10" key="1">
    <citation type="journal article" date="2001" name="Virology">
        <title>Umbravirus-encoded proteins both stabilize heterologous viral RNA and mediate its systemic movement in some plant species.</title>
        <authorList>
            <person name="Ryabov E.V."/>
            <person name="Robinson D.J."/>
            <person name="Taliansky M."/>
        </authorList>
    </citation>
    <scope>NUCLEOTIDE SEQUENCE [LARGE SCALE GENOMIC DNA]</scope>
</reference>
<sequence>LYRYPCVAKGFNAVETGEIIAKKWQMFKHPVCVGLDAKRFDQHISMPALKFTHGIYRKFIKNAEFSNLLDKMLINHGVGTAKDGRVKYKVRGCRMSGDMDTALGNCTIMVLMTRNLCLKLNIPHELMNNGDDCIVMFDQQYLQVFNSAVKPYFKSLGFNIKVEEPRYTLERVEFCQTHPVYDGEKWRMVRLLTAIAKDCATVINWEQLTAWWAAIGKCGLAVLSGMPIYTNFYRWLIRIGKVGGVERHPVWKNEGLRWYTMGLDLSGQQVITDEARLSFAAAFGVTPQMQEALEGIYDELGEPGVMAMNPNIFESAVVEIPDRISCEYFHPDIIDALSLQDYHATMSVSNITADLLCAATA</sequence>
<evidence type="ECO:0000256" key="3">
    <source>
        <dbReference type="ARBA" id="ARBA00022679"/>
    </source>
</evidence>
<evidence type="ECO:0000313" key="10">
    <source>
        <dbReference type="Proteomes" id="UP000232430"/>
    </source>
</evidence>
<dbReference type="EC" id="2.7.7.48" evidence="1 7"/>
<dbReference type="Gene3D" id="3.30.70.270">
    <property type="match status" value="1"/>
</dbReference>